<name>A0A1E3PWZ2_LIPST</name>
<sequence length="556" mass="63024">MLTVDSNASRSVQLTQSRLDTKDVLASQSASGTSPAISSGGLVTPTPQNSVASVFSNGSRFNFRHMNLPTNNGVDNHSIWYVPQLSAAPVDLQQPSIGIAQRSSLCDVSSVTVPRDNTVADSKIWATKSISNIDDNSLWSMQLIGVSQFEEAEEKMASPEYIVSSQLTQPYGDIDLSKFEYSSNVGLRDYSAVAHAYYQHINRSLDESYILNPWPEARPVVDALNIATDLKPYEDYFVKLDSGEFSELHYHLSQAHFANSIVPAVSYNSLSKVVRIRSHVRPPFLNAIENFMMNTILKTGYPVFIDSTPKTHEKRLEDLEYCYQKMTHIYKGSRLSACSSLGVESELSPRRPEITTLFLNGYYENLNQLCQDAFTLLLDYHVKTVIVTAVKEYSSNPVKWYDVPLAKLSQDLDSARSNSMMIAQVPEFVDFCKDFDWQTYEETGLYTYNGEHLVGQLYTGVIIWKRLDNKGNYNCRTRIEFPVTRKEFLENSKFGLRFDDMASPVRLNGAKIGCAEVDFDMEECWRQMQHAIQMTAFERYMRGVRLVGLCQMNEQR</sequence>
<proteinExistence type="predicted"/>
<protein>
    <submittedName>
        <fullName evidence="2">Uncharacterized protein</fullName>
    </submittedName>
</protein>
<feature type="region of interest" description="Disordered" evidence="1">
    <location>
        <begin position="23"/>
        <end position="44"/>
    </location>
</feature>
<accession>A0A1E3PWZ2</accession>
<dbReference type="AlphaFoldDB" id="A0A1E3PWZ2"/>
<evidence type="ECO:0000313" key="3">
    <source>
        <dbReference type="Proteomes" id="UP000094385"/>
    </source>
</evidence>
<dbReference type="Proteomes" id="UP000094385">
    <property type="component" value="Unassembled WGS sequence"/>
</dbReference>
<evidence type="ECO:0000256" key="1">
    <source>
        <dbReference type="SAM" id="MobiDB-lite"/>
    </source>
</evidence>
<feature type="compositionally biased region" description="Polar residues" evidence="1">
    <location>
        <begin position="26"/>
        <end position="37"/>
    </location>
</feature>
<evidence type="ECO:0000313" key="2">
    <source>
        <dbReference type="EMBL" id="ODQ69936.1"/>
    </source>
</evidence>
<gene>
    <name evidence="2" type="ORF">LIPSTDRAFT_6597</name>
</gene>
<dbReference type="EMBL" id="KV454302">
    <property type="protein sequence ID" value="ODQ69936.1"/>
    <property type="molecule type" value="Genomic_DNA"/>
</dbReference>
<reference evidence="2 3" key="1">
    <citation type="journal article" date="2016" name="Proc. Natl. Acad. Sci. U.S.A.">
        <title>Comparative genomics of biotechnologically important yeasts.</title>
        <authorList>
            <person name="Riley R."/>
            <person name="Haridas S."/>
            <person name="Wolfe K.H."/>
            <person name="Lopes M.R."/>
            <person name="Hittinger C.T."/>
            <person name="Goeker M."/>
            <person name="Salamov A.A."/>
            <person name="Wisecaver J.H."/>
            <person name="Long T.M."/>
            <person name="Calvey C.H."/>
            <person name="Aerts A.L."/>
            <person name="Barry K.W."/>
            <person name="Choi C."/>
            <person name="Clum A."/>
            <person name="Coughlan A.Y."/>
            <person name="Deshpande S."/>
            <person name="Douglass A.P."/>
            <person name="Hanson S.J."/>
            <person name="Klenk H.-P."/>
            <person name="LaButti K.M."/>
            <person name="Lapidus A."/>
            <person name="Lindquist E.A."/>
            <person name="Lipzen A.M."/>
            <person name="Meier-Kolthoff J.P."/>
            <person name="Ohm R.A."/>
            <person name="Otillar R.P."/>
            <person name="Pangilinan J.L."/>
            <person name="Peng Y."/>
            <person name="Rokas A."/>
            <person name="Rosa C.A."/>
            <person name="Scheuner C."/>
            <person name="Sibirny A.A."/>
            <person name="Slot J.C."/>
            <person name="Stielow J.B."/>
            <person name="Sun H."/>
            <person name="Kurtzman C.P."/>
            <person name="Blackwell M."/>
            <person name="Grigoriev I.V."/>
            <person name="Jeffries T.W."/>
        </authorList>
    </citation>
    <scope>NUCLEOTIDE SEQUENCE [LARGE SCALE GENOMIC DNA]</scope>
    <source>
        <strain evidence="2 3">NRRL Y-11557</strain>
    </source>
</reference>
<keyword evidence="3" id="KW-1185">Reference proteome</keyword>
<dbReference type="OrthoDB" id="10329948at2759"/>
<organism evidence="2 3">
    <name type="scientific">Lipomyces starkeyi NRRL Y-11557</name>
    <dbReference type="NCBI Taxonomy" id="675824"/>
    <lineage>
        <taxon>Eukaryota</taxon>
        <taxon>Fungi</taxon>
        <taxon>Dikarya</taxon>
        <taxon>Ascomycota</taxon>
        <taxon>Saccharomycotina</taxon>
        <taxon>Lipomycetes</taxon>
        <taxon>Lipomycetales</taxon>
        <taxon>Lipomycetaceae</taxon>
        <taxon>Lipomyces</taxon>
    </lineage>
</organism>